<dbReference type="Gene3D" id="3.40.50.300">
    <property type="entry name" value="P-loop containing nucleotide triphosphate hydrolases"/>
    <property type="match status" value="1"/>
</dbReference>
<name>A0ABQ4ELA3_9ACTN</name>
<proteinExistence type="predicted"/>
<gene>
    <name evidence="1" type="ORF">Pma05_21010</name>
</gene>
<dbReference type="InterPro" id="IPR027417">
    <property type="entry name" value="P-loop_NTPase"/>
</dbReference>
<sequence>MRIGLTILGMPWDPFSTLRRALWIGGGQWAGKSTVAGILAERYGLTHYHYDYHDARGHNDRRVVRRIRRGEPAEPDWETVWVRTTPEEMARQVLVEFAERFEWVQDDLRALASPRPILAEGWGLRPDLVAPVTGSTRQMVVMVPTEEFRQRQLDRLPRAGRLGHQVSDPELGQRNRIQRDRLLAEDAVRGARRLDIRVIEVDGSRDAEGVAGLVADHFAPFLP</sequence>
<dbReference type="EMBL" id="BONX01000011">
    <property type="protein sequence ID" value="GIG95528.1"/>
    <property type="molecule type" value="Genomic_DNA"/>
</dbReference>
<organism evidence="1 2">
    <name type="scientific">Plantactinospora mayteni</name>
    <dbReference type="NCBI Taxonomy" id="566021"/>
    <lineage>
        <taxon>Bacteria</taxon>
        <taxon>Bacillati</taxon>
        <taxon>Actinomycetota</taxon>
        <taxon>Actinomycetes</taxon>
        <taxon>Micromonosporales</taxon>
        <taxon>Micromonosporaceae</taxon>
        <taxon>Plantactinospora</taxon>
    </lineage>
</organism>
<dbReference type="Proteomes" id="UP000621500">
    <property type="component" value="Unassembled WGS sequence"/>
</dbReference>
<reference evidence="1 2" key="1">
    <citation type="submission" date="2021-01" db="EMBL/GenBank/DDBJ databases">
        <title>Whole genome shotgun sequence of Plantactinospora mayteni NBRC 109088.</title>
        <authorList>
            <person name="Komaki H."/>
            <person name="Tamura T."/>
        </authorList>
    </citation>
    <scope>NUCLEOTIDE SEQUENCE [LARGE SCALE GENOMIC DNA]</scope>
    <source>
        <strain evidence="1 2">NBRC 109088</strain>
    </source>
</reference>
<dbReference type="SUPFAM" id="SSF52540">
    <property type="entry name" value="P-loop containing nucleoside triphosphate hydrolases"/>
    <property type="match status" value="1"/>
</dbReference>
<evidence type="ECO:0000313" key="2">
    <source>
        <dbReference type="Proteomes" id="UP000621500"/>
    </source>
</evidence>
<evidence type="ECO:0000313" key="1">
    <source>
        <dbReference type="EMBL" id="GIG95528.1"/>
    </source>
</evidence>
<keyword evidence="2" id="KW-1185">Reference proteome</keyword>
<protein>
    <submittedName>
        <fullName evidence="1">Uncharacterized protein</fullName>
    </submittedName>
</protein>
<comment type="caution">
    <text evidence="1">The sequence shown here is derived from an EMBL/GenBank/DDBJ whole genome shotgun (WGS) entry which is preliminary data.</text>
</comment>
<accession>A0ABQ4ELA3</accession>